<dbReference type="InParanoid" id="A0A5N4AG49"/>
<proteinExistence type="inferred from homology"/>
<dbReference type="PANTHER" id="PTHR23300:SF0">
    <property type="entry name" value="METHANETHIOL OXIDASE"/>
    <property type="match status" value="1"/>
</dbReference>
<gene>
    <name evidence="3" type="ORF">PPYR_10366</name>
</gene>
<dbReference type="InterPro" id="IPR008826">
    <property type="entry name" value="Se-bd"/>
</dbReference>
<accession>A0A5N4AG49</accession>
<evidence type="ECO:0000313" key="3">
    <source>
        <dbReference type="EMBL" id="KAB0796305.1"/>
    </source>
</evidence>
<evidence type="ECO:0000256" key="1">
    <source>
        <dbReference type="ARBA" id="ARBA00005606"/>
    </source>
</evidence>
<comment type="caution">
    <text evidence="3">The sequence shown here is derived from an EMBL/GenBank/DDBJ whole genome shotgun (WGS) entry which is preliminary data.</text>
</comment>
<dbReference type="EMBL" id="VVIM01000007">
    <property type="protein sequence ID" value="KAB0796305.1"/>
    <property type="molecule type" value="Genomic_DNA"/>
</dbReference>
<keyword evidence="2" id="KW-0711">Selenium</keyword>
<dbReference type="Pfam" id="PF05694">
    <property type="entry name" value="SBP56"/>
    <property type="match status" value="1"/>
</dbReference>
<dbReference type="Proteomes" id="UP000327044">
    <property type="component" value="Unassembled WGS sequence"/>
</dbReference>
<evidence type="ECO:0000313" key="4">
    <source>
        <dbReference type="Proteomes" id="UP000327044"/>
    </source>
</evidence>
<name>A0A5N4AG49_PHOPY</name>
<dbReference type="PANTHER" id="PTHR23300">
    <property type="entry name" value="METHANETHIOL OXIDASE"/>
    <property type="match status" value="1"/>
</dbReference>
<evidence type="ECO:0000256" key="2">
    <source>
        <dbReference type="ARBA" id="ARBA00023266"/>
    </source>
</evidence>
<reference evidence="3 4" key="1">
    <citation type="journal article" date="2018" name="Elife">
        <title>Firefly genomes illuminate parallel origins of bioluminescence in beetles.</title>
        <authorList>
            <person name="Fallon T.R."/>
            <person name="Lower S.E."/>
            <person name="Chang C.H."/>
            <person name="Bessho-Uehara M."/>
            <person name="Martin G.J."/>
            <person name="Bewick A.J."/>
            <person name="Behringer M."/>
            <person name="Debat H.J."/>
            <person name="Wong I."/>
            <person name="Day J.C."/>
            <person name="Suvorov A."/>
            <person name="Silva C.J."/>
            <person name="Stanger-Hall K.F."/>
            <person name="Hall D.W."/>
            <person name="Schmitz R.J."/>
            <person name="Nelson D.R."/>
            <person name="Lewis S.M."/>
            <person name="Shigenobu S."/>
            <person name="Bybee S.M."/>
            <person name="Larracuente A.M."/>
            <person name="Oba Y."/>
            <person name="Weng J.K."/>
        </authorList>
    </citation>
    <scope>NUCLEOTIDE SEQUENCE [LARGE SCALE GENOMIC DNA]</scope>
    <source>
        <strain evidence="3">1611_PpyrPB1</strain>
        <tissue evidence="3">Whole body</tissue>
    </source>
</reference>
<keyword evidence="4" id="KW-1185">Reference proteome</keyword>
<dbReference type="AlphaFoldDB" id="A0A5N4AG49"/>
<organism evidence="3 4">
    <name type="scientific">Photinus pyralis</name>
    <name type="common">Common eastern firefly</name>
    <name type="synonym">Lampyris pyralis</name>
    <dbReference type="NCBI Taxonomy" id="7054"/>
    <lineage>
        <taxon>Eukaryota</taxon>
        <taxon>Metazoa</taxon>
        <taxon>Ecdysozoa</taxon>
        <taxon>Arthropoda</taxon>
        <taxon>Hexapoda</taxon>
        <taxon>Insecta</taxon>
        <taxon>Pterygota</taxon>
        <taxon>Neoptera</taxon>
        <taxon>Endopterygota</taxon>
        <taxon>Coleoptera</taxon>
        <taxon>Polyphaga</taxon>
        <taxon>Elateriformia</taxon>
        <taxon>Elateroidea</taxon>
        <taxon>Lampyridae</taxon>
        <taxon>Lampyrinae</taxon>
        <taxon>Photinus</taxon>
    </lineage>
</organism>
<dbReference type="GO" id="GO:0008430">
    <property type="term" value="F:selenium binding"/>
    <property type="evidence" value="ECO:0007669"/>
    <property type="project" value="InterPro"/>
</dbReference>
<comment type="similarity">
    <text evidence="1">Belongs to the selenium-binding protein family.</text>
</comment>
<evidence type="ECO:0008006" key="5">
    <source>
        <dbReference type="Google" id="ProtNLM"/>
    </source>
</evidence>
<protein>
    <recommendedName>
        <fullName evidence="5">Selenium-binding protein 1</fullName>
    </recommendedName>
</protein>
<sequence length="146" mass="16177">MAMLDNTISLIVRTLNSWVEHSWGGSLVNDGPVTILKDEDSQPNPLCLKGKRMHGGPQMLQLSLDGTRLYVSSSLYSSWDRQFYPDMVEKGGYLVKLDVNVATGGITLDEDFLVEFDGEPDGPLLPHEMRYPGGDATSDIWLVDDC</sequence>